<dbReference type="EMBL" id="JARRAG010000002">
    <property type="protein sequence ID" value="MDG3006395.1"/>
    <property type="molecule type" value="Genomic_DNA"/>
</dbReference>
<comment type="cofactor">
    <cofactor evidence="1">
        <name>Zn(2+)</name>
        <dbReference type="ChEBI" id="CHEBI:29105"/>
    </cofactor>
</comment>
<gene>
    <name evidence="11" type="ORF">PZE19_21700</name>
</gene>
<sequence>MPATRFKVRVTKDYLVFSSGHFITFDGDHCERIHGHNYRAAVEVDGDLDANSYVVDFIALRDMTRAITDELDHRMLLPAESPLIRVAAEGPNLVARYGDRFWSFPSDECVVLPIANTTSELLARYIAERLLDAMKERGWSAPRAIRVEVEECFGQSAEVELIL</sequence>
<keyword evidence="12" id="KW-1185">Reference proteome</keyword>
<accession>A0ABT6FFP0</accession>
<dbReference type="PANTHER" id="PTHR12589">
    <property type="entry name" value="PYRUVOYL TETRAHYDROBIOPTERIN SYNTHASE"/>
    <property type="match status" value="1"/>
</dbReference>
<comment type="catalytic activity">
    <reaction evidence="10">
        <text>7,8-dihydroneopterin 3'-triphosphate + H2O = 6-carboxy-5,6,7,8-tetrahydropterin + triphosphate + acetaldehyde + 2 H(+)</text>
        <dbReference type="Rhea" id="RHEA:27966"/>
        <dbReference type="ChEBI" id="CHEBI:15343"/>
        <dbReference type="ChEBI" id="CHEBI:15377"/>
        <dbReference type="ChEBI" id="CHEBI:15378"/>
        <dbReference type="ChEBI" id="CHEBI:18036"/>
        <dbReference type="ChEBI" id="CHEBI:58462"/>
        <dbReference type="ChEBI" id="CHEBI:61032"/>
        <dbReference type="EC" id="4.1.2.50"/>
    </reaction>
</comment>
<evidence type="ECO:0000256" key="5">
    <source>
        <dbReference type="ARBA" id="ARBA00018141"/>
    </source>
</evidence>
<proteinExistence type="inferred from homology"/>
<evidence type="ECO:0000256" key="9">
    <source>
        <dbReference type="ARBA" id="ARBA00031449"/>
    </source>
</evidence>
<keyword evidence="7" id="KW-0862">Zinc</keyword>
<dbReference type="Gene3D" id="3.30.479.10">
    <property type="entry name" value="6-pyruvoyl tetrahydropterin synthase/QueD"/>
    <property type="match status" value="1"/>
</dbReference>
<organism evidence="11 12">
    <name type="scientific">Paludisphaera mucosa</name>
    <dbReference type="NCBI Taxonomy" id="3030827"/>
    <lineage>
        <taxon>Bacteria</taxon>
        <taxon>Pseudomonadati</taxon>
        <taxon>Planctomycetota</taxon>
        <taxon>Planctomycetia</taxon>
        <taxon>Isosphaerales</taxon>
        <taxon>Isosphaeraceae</taxon>
        <taxon>Paludisphaera</taxon>
    </lineage>
</organism>
<protein>
    <recommendedName>
        <fullName evidence="5">6-carboxy-5,6,7,8-tetrahydropterin synthase</fullName>
        <ecNumber evidence="4">4.1.2.50</ecNumber>
    </recommendedName>
    <alternativeName>
        <fullName evidence="9">Queuosine biosynthesis protein QueD</fullName>
    </alternativeName>
</protein>
<evidence type="ECO:0000256" key="3">
    <source>
        <dbReference type="ARBA" id="ARBA00008900"/>
    </source>
</evidence>
<name>A0ABT6FFP0_9BACT</name>
<comment type="pathway">
    <text evidence="2">Purine metabolism; 7-cyano-7-deazaguanine biosynthesis.</text>
</comment>
<dbReference type="InterPro" id="IPR038418">
    <property type="entry name" value="6-PTP_synth/QueD_sf"/>
</dbReference>
<dbReference type="RefSeq" id="WP_277862695.1">
    <property type="nucleotide sequence ID" value="NZ_JARRAG010000002.1"/>
</dbReference>
<evidence type="ECO:0000256" key="10">
    <source>
        <dbReference type="ARBA" id="ARBA00048807"/>
    </source>
</evidence>
<dbReference type="GO" id="GO:0070497">
    <property type="term" value="F:6-carboxytetrahydropterin synthase activity"/>
    <property type="evidence" value="ECO:0007669"/>
    <property type="project" value="UniProtKB-EC"/>
</dbReference>
<evidence type="ECO:0000256" key="1">
    <source>
        <dbReference type="ARBA" id="ARBA00001947"/>
    </source>
</evidence>
<dbReference type="Pfam" id="PF01242">
    <property type="entry name" value="PTPS"/>
    <property type="match status" value="1"/>
</dbReference>
<comment type="similarity">
    <text evidence="3">Belongs to the PTPS family. QueD subfamily.</text>
</comment>
<dbReference type="EC" id="4.1.2.50" evidence="4"/>
<comment type="caution">
    <text evidence="11">The sequence shown here is derived from an EMBL/GenBank/DDBJ whole genome shotgun (WGS) entry which is preliminary data.</text>
</comment>
<dbReference type="Proteomes" id="UP001216907">
    <property type="component" value="Unassembled WGS sequence"/>
</dbReference>
<evidence type="ECO:0000256" key="2">
    <source>
        <dbReference type="ARBA" id="ARBA00005061"/>
    </source>
</evidence>
<dbReference type="InterPro" id="IPR007115">
    <property type="entry name" value="6-PTP_synth/QueD"/>
</dbReference>
<evidence type="ECO:0000256" key="7">
    <source>
        <dbReference type="ARBA" id="ARBA00022833"/>
    </source>
</evidence>
<dbReference type="SUPFAM" id="SSF55620">
    <property type="entry name" value="Tetrahydrobiopterin biosynthesis enzymes-like"/>
    <property type="match status" value="1"/>
</dbReference>
<keyword evidence="6" id="KW-0479">Metal-binding</keyword>
<dbReference type="PANTHER" id="PTHR12589:SF7">
    <property type="entry name" value="6-PYRUVOYL TETRAHYDROBIOPTERIN SYNTHASE"/>
    <property type="match status" value="1"/>
</dbReference>
<evidence type="ECO:0000313" key="11">
    <source>
        <dbReference type="EMBL" id="MDG3006395.1"/>
    </source>
</evidence>
<reference evidence="11 12" key="1">
    <citation type="submission" date="2023-03" db="EMBL/GenBank/DDBJ databases">
        <title>Paludisphaera mucosa sp. nov. a novel planctomycete from northern fen.</title>
        <authorList>
            <person name="Ivanova A."/>
        </authorList>
    </citation>
    <scope>NUCLEOTIDE SEQUENCE [LARGE SCALE GENOMIC DNA]</scope>
    <source>
        <strain evidence="11 12">Pla2</strain>
    </source>
</reference>
<evidence type="ECO:0000256" key="4">
    <source>
        <dbReference type="ARBA" id="ARBA00012982"/>
    </source>
</evidence>
<evidence type="ECO:0000256" key="6">
    <source>
        <dbReference type="ARBA" id="ARBA00022723"/>
    </source>
</evidence>
<evidence type="ECO:0000256" key="8">
    <source>
        <dbReference type="ARBA" id="ARBA00023239"/>
    </source>
</evidence>
<keyword evidence="8 11" id="KW-0456">Lyase</keyword>
<evidence type="ECO:0000313" key="12">
    <source>
        <dbReference type="Proteomes" id="UP001216907"/>
    </source>
</evidence>